<accession>A0A917TGN1</accession>
<keyword evidence="4" id="KW-1185">Reference proteome</keyword>
<evidence type="ECO:0000256" key="1">
    <source>
        <dbReference type="SAM" id="MobiDB-lite"/>
    </source>
</evidence>
<feature type="compositionally biased region" description="Low complexity" evidence="1">
    <location>
        <begin position="63"/>
        <end position="78"/>
    </location>
</feature>
<dbReference type="EMBL" id="BMNB01000001">
    <property type="protein sequence ID" value="GGM20053.1"/>
    <property type="molecule type" value="Genomic_DNA"/>
</dbReference>
<organism evidence="3 4">
    <name type="scientific">Micromonospora sonchi</name>
    <dbReference type="NCBI Taxonomy" id="1763543"/>
    <lineage>
        <taxon>Bacteria</taxon>
        <taxon>Bacillati</taxon>
        <taxon>Actinomycetota</taxon>
        <taxon>Actinomycetes</taxon>
        <taxon>Micromonosporales</taxon>
        <taxon>Micromonosporaceae</taxon>
        <taxon>Micromonospora</taxon>
    </lineage>
</organism>
<protein>
    <submittedName>
        <fullName evidence="3">Uncharacterized protein</fullName>
    </submittedName>
</protein>
<proteinExistence type="predicted"/>
<gene>
    <name evidence="3" type="ORF">GCM10011608_00800</name>
</gene>
<name>A0A917TGN1_9ACTN</name>
<reference evidence="3" key="1">
    <citation type="journal article" date="2014" name="Int. J. Syst. Evol. Microbiol.">
        <title>Complete genome sequence of Corynebacterium casei LMG S-19264T (=DSM 44701T), isolated from a smear-ripened cheese.</title>
        <authorList>
            <consortium name="US DOE Joint Genome Institute (JGI-PGF)"/>
            <person name="Walter F."/>
            <person name="Albersmeier A."/>
            <person name="Kalinowski J."/>
            <person name="Ruckert C."/>
        </authorList>
    </citation>
    <scope>NUCLEOTIDE SEQUENCE</scope>
    <source>
        <strain evidence="3">CGMCC 4.7312</strain>
    </source>
</reference>
<feature type="transmembrane region" description="Helical" evidence="2">
    <location>
        <begin position="20"/>
        <end position="41"/>
    </location>
</feature>
<keyword evidence="2" id="KW-1133">Transmembrane helix</keyword>
<evidence type="ECO:0000313" key="4">
    <source>
        <dbReference type="Proteomes" id="UP000608890"/>
    </source>
</evidence>
<reference evidence="3" key="2">
    <citation type="submission" date="2020-09" db="EMBL/GenBank/DDBJ databases">
        <authorList>
            <person name="Sun Q."/>
            <person name="Zhou Y."/>
        </authorList>
    </citation>
    <scope>NUCLEOTIDE SEQUENCE</scope>
    <source>
        <strain evidence="3">CGMCC 4.7312</strain>
    </source>
</reference>
<sequence length="97" mass="10191">MLTVAEVLAQNNFGDTRTGGLAGPMGLFLILMLGTATVLLIRNMNARLRRLPDRFPAEKSGNGPDAAAWTADDPTGGTITADSSADPANGHQQRRDA</sequence>
<dbReference type="Proteomes" id="UP000608890">
    <property type="component" value="Unassembled WGS sequence"/>
</dbReference>
<feature type="region of interest" description="Disordered" evidence="1">
    <location>
        <begin position="54"/>
        <end position="97"/>
    </location>
</feature>
<dbReference type="RefSeq" id="WP_189040195.1">
    <property type="nucleotide sequence ID" value="NZ_BMNB01000001.1"/>
</dbReference>
<evidence type="ECO:0000256" key="2">
    <source>
        <dbReference type="SAM" id="Phobius"/>
    </source>
</evidence>
<keyword evidence="2" id="KW-0472">Membrane</keyword>
<comment type="caution">
    <text evidence="3">The sequence shown here is derived from an EMBL/GenBank/DDBJ whole genome shotgun (WGS) entry which is preliminary data.</text>
</comment>
<dbReference type="AlphaFoldDB" id="A0A917TGN1"/>
<evidence type="ECO:0000313" key="3">
    <source>
        <dbReference type="EMBL" id="GGM20053.1"/>
    </source>
</evidence>
<keyword evidence="2" id="KW-0812">Transmembrane</keyword>